<keyword evidence="1" id="KW-0156">Chromatin regulator</keyword>
<evidence type="ECO:0000256" key="2">
    <source>
        <dbReference type="ARBA" id="ARBA00023015"/>
    </source>
</evidence>
<dbReference type="GO" id="GO:0006355">
    <property type="term" value="P:regulation of DNA-templated transcription"/>
    <property type="evidence" value="ECO:0007669"/>
    <property type="project" value="InterPro"/>
</dbReference>
<feature type="domain" description="RFX-type winged-helix" evidence="6">
    <location>
        <begin position="493"/>
        <end position="568"/>
    </location>
</feature>
<dbReference type="InterPro" id="IPR001606">
    <property type="entry name" value="ARID_dom"/>
</dbReference>
<dbReference type="GO" id="GO:0003677">
    <property type="term" value="F:DNA binding"/>
    <property type="evidence" value="ECO:0007669"/>
    <property type="project" value="InterPro"/>
</dbReference>
<dbReference type="PANTHER" id="PTHR22970:SF14">
    <property type="entry name" value="AT-RICH INTERACTIVE DOMAIN-CONTAINING PROTEIN 2"/>
    <property type="match status" value="1"/>
</dbReference>
<dbReference type="GO" id="GO:0016586">
    <property type="term" value="C:RSC-type complex"/>
    <property type="evidence" value="ECO:0007669"/>
    <property type="project" value="TreeGrafter"/>
</dbReference>
<dbReference type="PANTHER" id="PTHR22970">
    <property type="entry name" value="AT-RICH INTERACTIVE DOMAIN-CONTAINING PROTEIN 2"/>
    <property type="match status" value="1"/>
</dbReference>
<dbReference type="SMART" id="SM01014">
    <property type="entry name" value="ARID"/>
    <property type="match status" value="1"/>
</dbReference>
<evidence type="ECO:0000256" key="1">
    <source>
        <dbReference type="ARBA" id="ARBA00022853"/>
    </source>
</evidence>
<evidence type="ECO:0000313" key="8">
    <source>
        <dbReference type="Proteomes" id="UP000789759"/>
    </source>
</evidence>
<proteinExistence type="predicted"/>
<dbReference type="Proteomes" id="UP000789759">
    <property type="component" value="Unassembled WGS sequence"/>
</dbReference>
<evidence type="ECO:0000256" key="4">
    <source>
        <dbReference type="ARBA" id="ARBA00023242"/>
    </source>
</evidence>
<reference evidence="7" key="1">
    <citation type="submission" date="2021-06" db="EMBL/GenBank/DDBJ databases">
        <authorList>
            <person name="Kallberg Y."/>
            <person name="Tangrot J."/>
            <person name="Rosling A."/>
        </authorList>
    </citation>
    <scope>NUCLEOTIDE SEQUENCE</scope>
    <source>
        <strain evidence="7">FL966</strain>
    </source>
</reference>
<gene>
    <name evidence="7" type="ORF">CPELLU_LOCUS8892</name>
</gene>
<dbReference type="Gene3D" id="3.30.160.60">
    <property type="entry name" value="Classic Zinc Finger"/>
    <property type="match status" value="1"/>
</dbReference>
<evidence type="ECO:0000313" key="7">
    <source>
        <dbReference type="EMBL" id="CAG8641741.1"/>
    </source>
</evidence>
<comment type="caution">
    <text evidence="7">The sequence shown here is derived from an EMBL/GenBank/DDBJ whole genome shotgun (WGS) entry which is preliminary data.</text>
</comment>
<accession>A0A9N9GZQ6</accession>
<evidence type="ECO:0000259" key="5">
    <source>
        <dbReference type="PROSITE" id="PS51011"/>
    </source>
</evidence>
<organism evidence="7 8">
    <name type="scientific">Cetraspora pellucida</name>
    <dbReference type="NCBI Taxonomy" id="1433469"/>
    <lineage>
        <taxon>Eukaryota</taxon>
        <taxon>Fungi</taxon>
        <taxon>Fungi incertae sedis</taxon>
        <taxon>Mucoromycota</taxon>
        <taxon>Glomeromycotina</taxon>
        <taxon>Glomeromycetes</taxon>
        <taxon>Diversisporales</taxon>
        <taxon>Gigasporaceae</taxon>
        <taxon>Cetraspora</taxon>
    </lineage>
</organism>
<dbReference type="AlphaFoldDB" id="A0A9N9GZQ6"/>
<protein>
    <submittedName>
        <fullName evidence="7">431_t:CDS:1</fullName>
    </submittedName>
</protein>
<evidence type="ECO:0000256" key="3">
    <source>
        <dbReference type="ARBA" id="ARBA00023163"/>
    </source>
</evidence>
<dbReference type="EMBL" id="CAJVQA010006495">
    <property type="protein sequence ID" value="CAG8641741.1"/>
    <property type="molecule type" value="Genomic_DNA"/>
</dbReference>
<dbReference type="Pfam" id="PF01388">
    <property type="entry name" value="ARID"/>
    <property type="match status" value="1"/>
</dbReference>
<dbReference type="OrthoDB" id="338531at2759"/>
<dbReference type="Gene3D" id="1.10.150.60">
    <property type="entry name" value="ARID DNA-binding domain"/>
    <property type="match status" value="1"/>
</dbReference>
<dbReference type="PROSITE" id="PS51526">
    <property type="entry name" value="RFX_DBD"/>
    <property type="match status" value="1"/>
</dbReference>
<dbReference type="Gene3D" id="1.25.10.10">
    <property type="entry name" value="Leucine-rich Repeat Variant"/>
    <property type="match status" value="1"/>
</dbReference>
<dbReference type="InterPro" id="IPR052406">
    <property type="entry name" value="Chromatin_Remodeling_Comp"/>
</dbReference>
<name>A0A9N9GZQ6_9GLOM</name>
<dbReference type="InterPro" id="IPR003150">
    <property type="entry name" value="DNA-bd_RFX"/>
</dbReference>
<sequence>MSRRPRGGRPNENFVNLQRDIRLPGTPRPIKPVEDNIDRTPEYKAFMKSLEEFHRAHGTPLQKEPVLGSKKLDLYKIYNMVISHGGCEKICLEKSWKKICEPFNFPSTCTNSAYVMKNVYIRFLEAYEMEKHWGKTVPYGGLPPRPPISPQISQSHDHQYTTSHQELSTPPIQRRILTQENLSGFLLGGGHHNRILLALKSHLPNEVDWAFEILVQLSADEIINFHVDKIPGLVDTILLFVSPFYKDLRKLTGHDSVCMSVMDYCKVEDNIEATINEYLSSPTKVEQLKRIMQIFLMFRNLSFTEHNVKFMAGYKPLRRFLIESLVLPEVARLSELKHHCLETVANMCRVITLRSSKDELLSTLPKLLYSKDSAFVLLSIRAMASLAANEHNADFLREIDPTIVQRLVQLLLIEDEEELILAVLDWFYQYSTYEDSAYTIAQTAPGNFVRLLINFLRYGANEEDYLYNQRTPMELHPFQIHGEFEDYPEPYRTLEWLKRFYEESQFDGVLQTEIWYAYRDQFMNSPMPMMPAAEVIKHVNQAFPESNAVMITTGDGITYMIQGIRRKPLQEEPTVNHPSYRCRWTGCMSLPFAVENDLYNHVFNDHINSEQERFECQWMGCRRFPCGVESRTSVIAHVKTHFPVFPDIDGDNRKHRGKSSKFKVLNKYGKNNGIISHKTHVSVDMNGDAIGIPLTASLILRNLSISRKNLQYFEAYEQELTELLANCVGLSKHLAETLSNLKSM</sequence>
<dbReference type="InterPro" id="IPR036431">
    <property type="entry name" value="ARID_dom_sf"/>
</dbReference>
<dbReference type="SUPFAM" id="SSF46774">
    <property type="entry name" value="ARID-like"/>
    <property type="match status" value="1"/>
</dbReference>
<keyword evidence="8" id="KW-1185">Reference proteome</keyword>
<keyword evidence="2" id="KW-0805">Transcription regulation</keyword>
<dbReference type="InterPro" id="IPR011989">
    <property type="entry name" value="ARM-like"/>
</dbReference>
<keyword evidence="4" id="KW-0539">Nucleus</keyword>
<dbReference type="SMART" id="SM00501">
    <property type="entry name" value="BRIGHT"/>
    <property type="match status" value="1"/>
</dbReference>
<dbReference type="PROSITE" id="PS51011">
    <property type="entry name" value="ARID"/>
    <property type="match status" value="1"/>
</dbReference>
<dbReference type="GO" id="GO:0006325">
    <property type="term" value="P:chromatin organization"/>
    <property type="evidence" value="ECO:0007669"/>
    <property type="project" value="UniProtKB-KW"/>
</dbReference>
<keyword evidence="3" id="KW-0804">Transcription</keyword>
<evidence type="ECO:0000259" key="6">
    <source>
        <dbReference type="PROSITE" id="PS51526"/>
    </source>
</evidence>
<feature type="domain" description="ARID" evidence="5">
    <location>
        <begin position="40"/>
        <end position="132"/>
    </location>
</feature>
<dbReference type="InterPro" id="IPR016024">
    <property type="entry name" value="ARM-type_fold"/>
</dbReference>
<dbReference type="SUPFAM" id="SSF48371">
    <property type="entry name" value="ARM repeat"/>
    <property type="match status" value="1"/>
</dbReference>